<dbReference type="EMBL" id="LNGC01000040">
    <property type="protein sequence ID" value="KYC51946.1"/>
    <property type="molecule type" value="Genomic_DNA"/>
</dbReference>
<evidence type="ECO:0000313" key="4">
    <source>
        <dbReference type="Proteomes" id="UP000075398"/>
    </source>
</evidence>
<reference evidence="3 4" key="1">
    <citation type="journal article" date="2016" name="ISME J.">
        <title>Chasing the elusive Euryarchaeota class WSA2: genomes reveal a uniquely fastidious methyl-reducing methanogen.</title>
        <authorList>
            <person name="Nobu M.K."/>
            <person name="Narihiro T."/>
            <person name="Kuroda K."/>
            <person name="Mei R."/>
            <person name="Liu W.T."/>
        </authorList>
    </citation>
    <scope>NUCLEOTIDE SEQUENCE [LARGE SCALE GENOMIC DNA]</scope>
    <source>
        <strain evidence="3">U1lsi0528_Bin055</strain>
    </source>
</reference>
<evidence type="ECO:0000256" key="2">
    <source>
        <dbReference type="SAM" id="Phobius"/>
    </source>
</evidence>
<name>A0A150J3Z5_9EURY</name>
<gene>
    <name evidence="3" type="ORF">AMQ22_01081</name>
</gene>
<organism evidence="3 4">
    <name type="scientific">Candidatus Methanofastidiosum methylothiophilum</name>
    <dbReference type="NCBI Taxonomy" id="1705564"/>
    <lineage>
        <taxon>Archaea</taxon>
        <taxon>Methanobacteriati</taxon>
        <taxon>Methanobacteriota</taxon>
        <taxon>Stenosarchaea group</taxon>
        <taxon>Candidatus Methanofastidiosia</taxon>
        <taxon>Candidatus Methanofastidiosales</taxon>
        <taxon>Candidatus Methanofastidiosaceae</taxon>
        <taxon>Candidatus Methanofastidiosum</taxon>
    </lineage>
</organism>
<protein>
    <submittedName>
        <fullName evidence="3">Uncharacterized protein</fullName>
    </submittedName>
</protein>
<proteinExistence type="predicted"/>
<feature type="region of interest" description="Disordered" evidence="1">
    <location>
        <begin position="105"/>
        <end position="150"/>
    </location>
</feature>
<feature type="transmembrane region" description="Helical" evidence="2">
    <location>
        <begin position="157"/>
        <end position="174"/>
    </location>
</feature>
<evidence type="ECO:0000256" key="1">
    <source>
        <dbReference type="SAM" id="MobiDB-lite"/>
    </source>
</evidence>
<sequence length="222" mass="25361">MLEGIWTAFIWKMDRFLEVTAGYRLVDVVKDNANKEYIIGNEYVLDESILPKDTQRKKIMLSVLEGVKKLFINDGVGDGIATIFPIFLNDNLFVIAEEMKLDIQEPEATTTPEEPEATTTPVEPTEPETPTTTTPVEPTEPETPTTTTTQIKKQDDFSWIIILVVIGIIIFMMFKKKKKKGIDTKKEADKITEVRYAKSSPSTKEADRVTEVRYAKKRRKKR</sequence>
<accession>A0A150J3Z5</accession>
<comment type="caution">
    <text evidence="3">The sequence shown here is derived from an EMBL/GenBank/DDBJ whole genome shotgun (WGS) entry which is preliminary data.</text>
</comment>
<dbReference type="Proteomes" id="UP000075398">
    <property type="component" value="Unassembled WGS sequence"/>
</dbReference>
<keyword evidence="2" id="KW-1133">Transmembrane helix</keyword>
<keyword evidence="2" id="KW-0812">Transmembrane</keyword>
<evidence type="ECO:0000313" key="3">
    <source>
        <dbReference type="EMBL" id="KYC51946.1"/>
    </source>
</evidence>
<feature type="region of interest" description="Disordered" evidence="1">
    <location>
        <begin position="195"/>
        <end position="222"/>
    </location>
</feature>
<dbReference type="AlphaFoldDB" id="A0A150J3Z5"/>
<dbReference type="PATRIC" id="fig|1705409.3.peg.1114"/>
<keyword evidence="2" id="KW-0472">Membrane</keyword>
<feature type="compositionally biased region" description="Basic and acidic residues" evidence="1">
    <location>
        <begin position="204"/>
        <end position="214"/>
    </location>
</feature>
<feature type="compositionally biased region" description="Low complexity" evidence="1">
    <location>
        <begin position="106"/>
        <end position="149"/>
    </location>
</feature>